<feature type="signal peptide" evidence="1">
    <location>
        <begin position="1"/>
        <end position="18"/>
    </location>
</feature>
<evidence type="ECO:0000256" key="1">
    <source>
        <dbReference type="SAM" id="SignalP"/>
    </source>
</evidence>
<accession>A0A1X7RUP9</accession>
<protein>
    <recommendedName>
        <fullName evidence="4">CBM1 domain-containing protein</fullName>
    </recommendedName>
</protein>
<dbReference type="EMBL" id="LT853696">
    <property type="protein sequence ID" value="SMQ51105.1"/>
    <property type="molecule type" value="Genomic_DNA"/>
</dbReference>
<dbReference type="Proteomes" id="UP000215127">
    <property type="component" value="Chromosome 5"/>
</dbReference>
<keyword evidence="1" id="KW-0732">Signal</keyword>
<organism evidence="2 3">
    <name type="scientific">Zymoseptoria tritici (strain ST99CH_3D7)</name>
    <dbReference type="NCBI Taxonomy" id="1276538"/>
    <lineage>
        <taxon>Eukaryota</taxon>
        <taxon>Fungi</taxon>
        <taxon>Dikarya</taxon>
        <taxon>Ascomycota</taxon>
        <taxon>Pezizomycotina</taxon>
        <taxon>Dothideomycetes</taxon>
        <taxon>Dothideomycetidae</taxon>
        <taxon>Mycosphaerellales</taxon>
        <taxon>Mycosphaerellaceae</taxon>
        <taxon>Zymoseptoria</taxon>
    </lineage>
</organism>
<keyword evidence="3" id="KW-1185">Reference proteome</keyword>
<evidence type="ECO:0000313" key="3">
    <source>
        <dbReference type="Proteomes" id="UP000215127"/>
    </source>
</evidence>
<proteinExistence type="predicted"/>
<name>A0A1X7RUP9_ZYMT9</name>
<dbReference type="AlphaFoldDB" id="A0A1X7RUP9"/>
<reference evidence="2 3" key="1">
    <citation type="submission" date="2016-06" db="EMBL/GenBank/DDBJ databases">
        <authorList>
            <person name="Kjaerup R.B."/>
            <person name="Dalgaard T.S."/>
            <person name="Juul-Madsen H.R."/>
        </authorList>
    </citation>
    <scope>NUCLEOTIDE SEQUENCE [LARGE SCALE GENOMIC DNA]</scope>
</reference>
<feature type="chain" id="PRO_5012010584" description="CBM1 domain-containing protein" evidence="1">
    <location>
        <begin position="19"/>
        <end position="73"/>
    </location>
</feature>
<gene>
    <name evidence="2" type="ORF">ZT3D7_G6258</name>
</gene>
<sequence>MQILQLSFILSMAAATLADFTCSAPDSSSSSGWCNGRGQNEGQRQECDLVNVCQPPYNTRCFPGWSTGTMAKC</sequence>
<evidence type="ECO:0008006" key="4">
    <source>
        <dbReference type="Google" id="ProtNLM"/>
    </source>
</evidence>
<evidence type="ECO:0000313" key="2">
    <source>
        <dbReference type="EMBL" id="SMQ51105.1"/>
    </source>
</evidence>